<dbReference type="HOGENOM" id="CLU_2991324_0_0_6"/>
<protein>
    <submittedName>
        <fullName evidence="2">Uncharacterized protein</fullName>
    </submittedName>
</protein>
<evidence type="ECO:0000313" key="2">
    <source>
        <dbReference type="EMBL" id="EED34981.1"/>
    </source>
</evidence>
<dbReference type="EMBL" id="DS999411">
    <property type="protein sequence ID" value="EED34981.1"/>
    <property type="molecule type" value="Genomic_DNA"/>
</dbReference>
<feature type="transmembrane region" description="Helical" evidence="1">
    <location>
        <begin position="30"/>
        <end position="48"/>
    </location>
</feature>
<organism evidence="2 3">
    <name type="scientific">Luminiphilus syltensis NOR5-1B</name>
    <dbReference type="NCBI Taxonomy" id="565045"/>
    <lineage>
        <taxon>Bacteria</taxon>
        <taxon>Pseudomonadati</taxon>
        <taxon>Pseudomonadota</taxon>
        <taxon>Gammaproteobacteria</taxon>
        <taxon>Cellvibrionales</taxon>
        <taxon>Halieaceae</taxon>
        <taxon>Luminiphilus</taxon>
    </lineage>
</organism>
<evidence type="ECO:0000313" key="3">
    <source>
        <dbReference type="Proteomes" id="UP000004699"/>
    </source>
</evidence>
<keyword evidence="3" id="KW-1185">Reference proteome</keyword>
<reference evidence="3" key="1">
    <citation type="journal article" date="2013" name="BMC Microbiol.">
        <title>Taxonomy and evolution of bacteriochlorophyll a-containing members of the OM60/NOR5 clade of marine gammaproteobacteria: description of Luminiphilus syltensis gen. nov., sp. nov., reclassification of Haliea rubra as Pseudohaliea rubra gen. nov., comb. nov., and emendation of Chromatocurvus halotolerans.</title>
        <authorList>
            <person name="Spring S."/>
            <person name="Riedel T."/>
            <person name="Sproer C."/>
            <person name="Yan S."/>
            <person name="Harder J."/>
            <person name="Fuchs B.M."/>
        </authorList>
    </citation>
    <scope>NUCLEOTIDE SEQUENCE [LARGE SCALE GENOMIC DNA]</scope>
    <source>
        <strain evidence="3">NOR51-B</strain>
    </source>
</reference>
<proteinExistence type="predicted"/>
<keyword evidence="1" id="KW-1133">Transmembrane helix</keyword>
<dbReference type="STRING" id="565045.NOR51B_921"/>
<evidence type="ECO:0000256" key="1">
    <source>
        <dbReference type="SAM" id="Phobius"/>
    </source>
</evidence>
<keyword evidence="1" id="KW-0812">Transmembrane</keyword>
<dbReference type="Proteomes" id="UP000004699">
    <property type="component" value="Unassembled WGS sequence"/>
</dbReference>
<accession>B8KT73</accession>
<name>B8KT73_9GAMM</name>
<gene>
    <name evidence="2" type="ORF">NOR51B_921</name>
</gene>
<dbReference type="AlphaFoldDB" id="B8KT73"/>
<sequence length="57" mass="6084">MRNLMVALLFSGVVVAPTRPADLGTIIAGAAFAALLTILYHAADLLIANRQRMQGLY</sequence>
<keyword evidence="1" id="KW-0472">Membrane</keyword>